<dbReference type="EMBL" id="JAUIQD010000009">
    <property type="protein sequence ID" value="KAK3339640.1"/>
    <property type="molecule type" value="Genomic_DNA"/>
</dbReference>
<keyword evidence="3" id="KW-1185">Reference proteome</keyword>
<comment type="caution">
    <text evidence="2">The sequence shown here is derived from an EMBL/GenBank/DDBJ whole genome shotgun (WGS) entry which is preliminary data.</text>
</comment>
<protein>
    <recommendedName>
        <fullName evidence="4">Protein NO VEIN C-terminal domain-containing protein</fullName>
    </recommendedName>
</protein>
<reference evidence="2" key="1">
    <citation type="journal article" date="2023" name="Mol. Phylogenet. Evol.">
        <title>Genome-scale phylogeny and comparative genomics of the fungal order Sordariales.</title>
        <authorList>
            <person name="Hensen N."/>
            <person name="Bonometti L."/>
            <person name="Westerberg I."/>
            <person name="Brannstrom I.O."/>
            <person name="Guillou S."/>
            <person name="Cros-Aarteil S."/>
            <person name="Calhoun S."/>
            <person name="Haridas S."/>
            <person name="Kuo A."/>
            <person name="Mondo S."/>
            <person name="Pangilinan J."/>
            <person name="Riley R."/>
            <person name="LaButti K."/>
            <person name="Andreopoulos B."/>
            <person name="Lipzen A."/>
            <person name="Chen C."/>
            <person name="Yan M."/>
            <person name="Daum C."/>
            <person name="Ng V."/>
            <person name="Clum A."/>
            <person name="Steindorff A."/>
            <person name="Ohm R.A."/>
            <person name="Martin F."/>
            <person name="Silar P."/>
            <person name="Natvig D.O."/>
            <person name="Lalanne C."/>
            <person name="Gautier V."/>
            <person name="Ament-Velasquez S.L."/>
            <person name="Kruys A."/>
            <person name="Hutchinson M.I."/>
            <person name="Powell A.J."/>
            <person name="Barry K."/>
            <person name="Miller A.N."/>
            <person name="Grigoriev I.V."/>
            <person name="Debuchy R."/>
            <person name="Gladieux P."/>
            <person name="Hiltunen Thoren M."/>
            <person name="Johannesson H."/>
        </authorList>
    </citation>
    <scope>NUCLEOTIDE SEQUENCE</scope>
    <source>
        <strain evidence="2">CBS 955.72</strain>
    </source>
</reference>
<dbReference type="NCBIfam" id="NF047352">
    <property type="entry name" value="P_loop_sacsin"/>
    <property type="match status" value="1"/>
</dbReference>
<dbReference type="PANTHER" id="PTHR32387:SF0">
    <property type="entry name" value="PROTEIN NO VEIN"/>
    <property type="match status" value="1"/>
</dbReference>
<gene>
    <name evidence="2" type="ORF">B0T25DRAFT_361167</name>
</gene>
<dbReference type="Gene3D" id="3.30.565.10">
    <property type="entry name" value="Histidine kinase-like ATPase, C-terminal domain"/>
    <property type="match status" value="1"/>
</dbReference>
<dbReference type="PANTHER" id="PTHR32387">
    <property type="entry name" value="WU:FJ29H11"/>
    <property type="match status" value="1"/>
</dbReference>
<reference evidence="2" key="2">
    <citation type="submission" date="2023-06" db="EMBL/GenBank/DDBJ databases">
        <authorList>
            <consortium name="Lawrence Berkeley National Laboratory"/>
            <person name="Haridas S."/>
            <person name="Hensen N."/>
            <person name="Bonometti L."/>
            <person name="Westerberg I."/>
            <person name="Brannstrom I.O."/>
            <person name="Guillou S."/>
            <person name="Cros-Aarteil S."/>
            <person name="Calhoun S."/>
            <person name="Kuo A."/>
            <person name="Mondo S."/>
            <person name="Pangilinan J."/>
            <person name="Riley R."/>
            <person name="Labutti K."/>
            <person name="Andreopoulos B."/>
            <person name="Lipzen A."/>
            <person name="Chen C."/>
            <person name="Yanf M."/>
            <person name="Daum C."/>
            <person name="Ng V."/>
            <person name="Clum A."/>
            <person name="Steindorff A."/>
            <person name="Ohm R."/>
            <person name="Martin F."/>
            <person name="Silar P."/>
            <person name="Natvig D."/>
            <person name="Lalanne C."/>
            <person name="Gautier V."/>
            <person name="Ament-Velasquez S.L."/>
            <person name="Kruys A."/>
            <person name="Hutchinson M.I."/>
            <person name="Powell A.J."/>
            <person name="Barry K."/>
            <person name="Miller A.N."/>
            <person name="Grigoriev I.V."/>
            <person name="Debuchy R."/>
            <person name="Gladieux P."/>
            <person name="Thoren M.H."/>
            <person name="Johannesson H."/>
        </authorList>
    </citation>
    <scope>NUCLEOTIDE SEQUENCE</scope>
    <source>
        <strain evidence="2">CBS 955.72</strain>
    </source>
</reference>
<name>A0AAJ0H522_9PEZI</name>
<dbReference type="Proteomes" id="UP001275084">
    <property type="component" value="Unassembled WGS sequence"/>
</dbReference>
<evidence type="ECO:0008006" key="4">
    <source>
        <dbReference type="Google" id="ProtNLM"/>
    </source>
</evidence>
<dbReference type="InterPro" id="IPR052957">
    <property type="entry name" value="Auxin_embryo_med"/>
</dbReference>
<evidence type="ECO:0000313" key="3">
    <source>
        <dbReference type="Proteomes" id="UP001275084"/>
    </source>
</evidence>
<dbReference type="InterPro" id="IPR036890">
    <property type="entry name" value="HATPase_C_sf"/>
</dbReference>
<evidence type="ECO:0000256" key="1">
    <source>
        <dbReference type="SAM" id="MobiDB-lite"/>
    </source>
</evidence>
<evidence type="ECO:0000313" key="2">
    <source>
        <dbReference type="EMBL" id="KAK3339640.1"/>
    </source>
</evidence>
<sequence length="1656" mass="187606">MALSRAQAKRLVEKIAKDHGHLGEEVYAEMSADARRKVEEALLKKDEIIGSSIITLAKNLYSKDVRFIFELLQNADDNHFLEATGAGNVPFVSFRIYNNRIIIDCNEDGFTEGNLRAICNVGKSSKTGTQGYIGEKGIGFKSVFKVAWKVHIQSGPFSFGFKHRPGDSGMGMISPEWQEPAGDVPGSLTRMTFMLHDDGGTIQCGQIAQEFRRLQHEMLLFLKRLKRIEVRFFDDNEAETSAFRMSMSRGDSPHRFILEKVRRENGEEVERARKSYHVTKEMARGLAMSENREYSDQEREAAAYLMAEVVLAFPLDDQSVPVVEPQDVFAFLPIRRSGFSFLIHSDFVTMANREDIVTSSLRNRRLRKFIVSAFISAVKQMCEHPTLRFQWMRYLPPLAGYPWDEFWKGLVDMLRDEIQTAEVLAARGFSFCSRRVRDLRRLTRDALDQHGNPLFDDFPGTDAVYVSQHYSAFDLNRLKEYGLEDLSLEQFISRVERDLGRPDSKMKSRATNSDWHSRAAQLLHRCIQNAHLSSKVSGLGIIPLSNGSWVNGTSGLQIFFQETADGVSIPSELNLQLVDADAAGNPDRCRLFVSLGATAPPSTTIWKMTLSRYTPRYLPPHHRLPNLSSSVKFLRFLFLTEPENTGESAYNNIILYNAASTPRKPREEDFFFPGSRVPYSPGDLELDVNFVHPDYLSQPPVPAARINGAVGMAWREWLYQHIGVRKNLRIVSRQGGSFSNEFLFVAQHRPVKFLGLLKDLWSHEGSMITSSAPLHMELRKMKVLCEGGTKIPLSETFLPTPQLRDQRSRYLEEREMIPFLELESTLSKEGVRSWTFLSEFGVTWSRKARFLLAILQAIMNGEGEPVPRVSRLPELYTVIQIKCANFPVNVALVRDFFAENSGIYVPAMEGSAENWCVANECLLYAPTNLRSRYPIDSIYSERFPSNNNLATIREFFENTLGVPRCVPLDIVEELRLLKSEGCTDFQRIKELYKFLSRLPTENTAQQQLKSMFREEALVFVSTTERPLWYRTSDCLWSMATRIRGKVDLESYYGGALETFFVEQLGVRKLNIDMIFDELRSLTPQETTPEAVKTLLSTFNSLLQSGARPENRSAGQLLERQILPLRYPDGQVQLCASGPRFVIADRKVLQEKFRDRVEMLDFNLTQVRDFQPFLAWAGLEDRYLSRMVREVPVLVSDDKFGISDRRYDIKRKSHGLLSPRVAENEQAFYDLLRGCETWETDGISSQLILDVDGRSITVQLERSDVYIDDDPSTPLKIFIPHDERAQDVCMQQSLPQKLMEWIMADPSSGEISTLLDKSTMGIILGLLNAKWAESIAAILDKAGVNDLTDIPNGDLEDDLEVRGVPSAPEPVTPVRPAGSARRWGSTPGTPEAVLGLRTPETGYYSTPGTDFAFLASPEPENSGTPSRVCVPLAAAREYFPPPDHAGGDAEARDAEYLELLNHVIAAARMIRFPRRGDDISPLERELFPNRNFVRSRFSASQFERDIKVGAAGELFVFELLSALDPGLVGFSRVDWTSNIKGHVKMHPDYASMTRWGGGVETSDLQYEDLSGIFTNLLIEKGYLASERWQGRTPNSAQYGKMERLSSDPSNNSVYIIFRVFQLYDGGIDVKVYVNPPELQRQGLLRFSSDKYTVRALV</sequence>
<accession>A0AAJ0H522</accession>
<feature type="region of interest" description="Disordered" evidence="1">
    <location>
        <begin position="1361"/>
        <end position="1394"/>
    </location>
</feature>
<organism evidence="2 3">
    <name type="scientific">Lasiosphaeria hispida</name>
    <dbReference type="NCBI Taxonomy" id="260671"/>
    <lineage>
        <taxon>Eukaryota</taxon>
        <taxon>Fungi</taxon>
        <taxon>Dikarya</taxon>
        <taxon>Ascomycota</taxon>
        <taxon>Pezizomycotina</taxon>
        <taxon>Sordariomycetes</taxon>
        <taxon>Sordariomycetidae</taxon>
        <taxon>Sordariales</taxon>
        <taxon>Lasiosphaeriaceae</taxon>
        <taxon>Lasiosphaeria</taxon>
    </lineage>
</organism>
<proteinExistence type="predicted"/>
<dbReference type="SUPFAM" id="SSF55874">
    <property type="entry name" value="ATPase domain of HSP90 chaperone/DNA topoisomerase II/histidine kinase"/>
    <property type="match status" value="1"/>
</dbReference>